<dbReference type="GO" id="GO:0005524">
    <property type="term" value="F:ATP binding"/>
    <property type="evidence" value="ECO:0007669"/>
    <property type="project" value="UniProtKB-KW"/>
</dbReference>
<dbReference type="InterPro" id="IPR035706">
    <property type="entry name" value="AAA_9"/>
</dbReference>
<name>A0AAD7XGF6_9STRA</name>
<dbReference type="FunFam" id="3.40.50.300:FF:000049">
    <property type="entry name" value="Dynein, axonemal, heavy chain 5"/>
    <property type="match status" value="1"/>
</dbReference>
<proteinExistence type="predicted"/>
<evidence type="ECO:0000256" key="12">
    <source>
        <dbReference type="ARBA" id="ARBA00023273"/>
    </source>
</evidence>
<evidence type="ECO:0000313" key="20">
    <source>
        <dbReference type="EMBL" id="KAJ8600462.1"/>
    </source>
</evidence>
<gene>
    <name evidence="20" type="ORF">CTAYLR_001460</name>
</gene>
<dbReference type="Gene3D" id="3.10.490.20">
    <property type="match status" value="1"/>
</dbReference>
<keyword evidence="7" id="KW-0243">Dynein</keyword>
<dbReference type="FunFam" id="3.10.490.20:FF:000010">
    <property type="entry name" value="Dynein heavy chain, putative"/>
    <property type="match status" value="1"/>
</dbReference>
<dbReference type="InterPro" id="IPR041228">
    <property type="entry name" value="Dynein_C"/>
</dbReference>
<keyword evidence="2" id="KW-0963">Cytoplasm</keyword>
<keyword evidence="5" id="KW-0547">Nucleotide-binding</keyword>
<dbReference type="Pfam" id="PF12780">
    <property type="entry name" value="AAA_8"/>
    <property type="match status" value="1"/>
</dbReference>
<reference evidence="20" key="1">
    <citation type="submission" date="2023-01" db="EMBL/GenBank/DDBJ databases">
        <title>Metagenome sequencing of chrysophaentin producing Chrysophaeum taylorii.</title>
        <authorList>
            <person name="Davison J."/>
            <person name="Bewley C."/>
        </authorList>
    </citation>
    <scope>NUCLEOTIDE SEQUENCE</scope>
    <source>
        <strain evidence="20">NIES-1699</strain>
    </source>
</reference>
<keyword evidence="21" id="KW-1185">Reference proteome</keyword>
<evidence type="ECO:0000256" key="4">
    <source>
        <dbReference type="ARBA" id="ARBA00022737"/>
    </source>
</evidence>
<keyword evidence="11" id="KW-0206">Cytoskeleton</keyword>
<dbReference type="InterPro" id="IPR027417">
    <property type="entry name" value="P-loop_NTPase"/>
</dbReference>
<evidence type="ECO:0000256" key="9">
    <source>
        <dbReference type="ARBA" id="ARBA00023069"/>
    </source>
</evidence>
<dbReference type="Proteomes" id="UP001230188">
    <property type="component" value="Unassembled WGS sequence"/>
</dbReference>
<evidence type="ECO:0000313" key="21">
    <source>
        <dbReference type="Proteomes" id="UP001230188"/>
    </source>
</evidence>
<keyword evidence="3" id="KW-0493">Microtubule</keyword>
<dbReference type="Gene3D" id="6.10.140.1060">
    <property type="match status" value="1"/>
</dbReference>
<sequence>MNSVLMTGEVPGLFAKDEMMAMTAELRSSFLKARPGLEDTQDNLKAFFTDCVRDNLHLMLCMSPLNPKFPERARRFPGLISGPSIDWFLAWPEEALVSVSRGFIKDFPLRAPPETKDALMVHMGMVHKMTTDVCNEYFEKMRRAVYQTPKSYLSFIQSYTKMYKGKLEELEDKEGRVKLGLEKLKQGARDVEDMKGVLAAEDKKLAVATEETNKMLEGLQVSSAEAQREGDKVEKDKAACEADAKRIGEEKKLAEADLAKAQPFVDRANNAINSIKPKDIQEIKQNKNPIDILKMIFDGLLILFKQPLEPVKPTTLSIKKEDVPFFETSFKLSGQRMLNNAAFLSELQEFGRTGKDLLNEETVEFLFPYVDLALEENGGYFTPETAKKASSAAEGLCIFVSAMKDYFYASRIVKPKLEALGIAEANLAEASKRLEQAEQRLKKCQDKLNELQGIFEKKTAEKKLIEDNAAALQKKMNQASELIGGLSGEQKRWTDDANEFAEIKLRLVGDCAVACAFVSYCGPFNQDYRNKLISDKYSADCDERNVPVTMNLNVIDFLADIGTIGDWNQEGLPTDPLSIQNGILVTRSSRFPLLIDPQGQAVGWITNREKDRLPAAAPTVQLTDAKIKDKLEFALQEGKAFVVLGVEQDIDPMFDPVLEKQITPLGRRFVITISDKQMDFDMNFMAYFITRLPNPSFSPELQAKTTVVDFTVTQKGLEEQLLGKVIGKEQRALEDQLSLVLQEVNSNTKALLALDASLLERLTSNTGNLLEDEELIDVLASTKAKAQEVSQKLLAADETKASINEKREQFRPVATRGSVLYFSIVEMSLVNPMYQTSLTQFLELFMSSMEKSEKASLASKRVENIIEQMTYMTYRYINRGLYEKDKLTFVLIITLKILVTSQRLEQSDVMLFLRGGAALDINSVKRKPFSWLTNDAWLSVLELSQQLKFFSNLPSDMSANEAIWRRWYEDNEPEQMAIPDYESKINENSDVGPFYRLLVIRSLRMDRCILQAKEFIRSTPQMGPRYVDPVTDTMDSIYADMIATVPVIFLLSAGADPTDSIELLARKRKLPPPAVISLGEGQEPVALKAINTGSVEGTWVLLQNCELALELMAEMEHLLTKLPQIDPGFRLFITCLPHKDFPLGLLQMCTKVTNEPPAGLKAGLLRSYTVIVDQERLERVETEQWRQLLFALCFLHSIVQERRKFGPLGWCVPYEYNTGDITACILFLERHLYNGPISWSTFQYMVAEVQYGGKITDSVDRRLFNTYTQVWLTSATCSETWSFNPKDNIQHIPGDFQYIIPKATEMQPYRAHIESFPEIDSPEVFGLHPNAELTFRIKEVNALISTLAETQPKGGGGGGGGESREDIVQAKAQELLDRLPSDYNEDEYKAKINKLGGLSVPLNIFLFQEIQRLQAVIAKVRFQLTQLQLAIRGEVVMTAELQEALDKIADACAPNAWIYTLTGDEFSWILPALGLWFSSLIARDDQLRTWLNSGRPLCYWLTGFFNPTGFLTAMKQEVTRKHKADKWALDDVVYRTEVQGFERVEQVRQSPPEGVYVHGMFLDGAAYDKKEGILVESEPKKLFVALPILYVSGLIKDESVKRRKELFGAHGPYDCPVYKYRPRTDRFFIFFVTLKCTSEKNSKHWALRGTALLTTDSA</sequence>
<dbReference type="InterPro" id="IPR042219">
    <property type="entry name" value="AAA_lid_11_sf"/>
</dbReference>
<feature type="coiled-coil region" evidence="13">
    <location>
        <begin position="420"/>
        <end position="482"/>
    </location>
</feature>
<dbReference type="InterPro" id="IPR024743">
    <property type="entry name" value="Dynein_HC_stalk"/>
</dbReference>
<dbReference type="Gene3D" id="3.40.50.300">
    <property type="entry name" value="P-loop containing nucleotide triphosphate hydrolases"/>
    <property type="match status" value="3"/>
</dbReference>
<dbReference type="GO" id="GO:0045505">
    <property type="term" value="F:dynein intermediate chain binding"/>
    <property type="evidence" value="ECO:0007669"/>
    <property type="project" value="InterPro"/>
</dbReference>
<dbReference type="PANTHER" id="PTHR22878:SF63">
    <property type="entry name" value="DYNEIN AXONEMAL HEAVY CHAIN 10"/>
    <property type="match status" value="1"/>
</dbReference>
<dbReference type="GO" id="GO:0007018">
    <property type="term" value="P:microtubule-based movement"/>
    <property type="evidence" value="ECO:0007669"/>
    <property type="project" value="InterPro"/>
</dbReference>
<keyword evidence="10" id="KW-0505">Motor protein</keyword>
<keyword evidence="9" id="KW-0969">Cilium</keyword>
<evidence type="ECO:0000256" key="3">
    <source>
        <dbReference type="ARBA" id="ARBA00022701"/>
    </source>
</evidence>
<evidence type="ECO:0000256" key="1">
    <source>
        <dbReference type="ARBA" id="ARBA00004430"/>
    </source>
</evidence>
<feature type="domain" description="Dynein heavy chain region D6 P-loop" evidence="14">
    <location>
        <begin position="1044"/>
        <end position="1153"/>
    </location>
</feature>
<feature type="domain" description="Dynein heavy chain AAA module D4" evidence="16">
    <location>
        <begin position="2"/>
        <end position="162"/>
    </location>
</feature>
<dbReference type="Pfam" id="PF12781">
    <property type="entry name" value="AAA_9"/>
    <property type="match status" value="1"/>
</dbReference>
<organism evidence="20 21">
    <name type="scientific">Chrysophaeum taylorii</name>
    <dbReference type="NCBI Taxonomy" id="2483200"/>
    <lineage>
        <taxon>Eukaryota</taxon>
        <taxon>Sar</taxon>
        <taxon>Stramenopiles</taxon>
        <taxon>Ochrophyta</taxon>
        <taxon>Pelagophyceae</taxon>
        <taxon>Pelagomonadales</taxon>
        <taxon>Pelagomonadaceae</taxon>
        <taxon>Chrysophaeum</taxon>
    </lineage>
</organism>
<dbReference type="GO" id="GO:0005874">
    <property type="term" value="C:microtubule"/>
    <property type="evidence" value="ECO:0007669"/>
    <property type="project" value="UniProtKB-KW"/>
</dbReference>
<feature type="domain" description="Dynein heavy chain ATP-binding dynein motor region" evidence="17">
    <location>
        <begin position="566"/>
        <end position="789"/>
    </location>
</feature>
<feature type="domain" description="Dynein heavy chain coiled coil stalk" evidence="15">
    <location>
        <begin position="176"/>
        <end position="535"/>
    </location>
</feature>
<dbReference type="InterPro" id="IPR041658">
    <property type="entry name" value="AAA_lid_11"/>
</dbReference>
<feature type="domain" description="Dynein heavy chain AAA lid" evidence="18">
    <location>
        <begin position="1185"/>
        <end position="1331"/>
    </location>
</feature>
<keyword evidence="4" id="KW-0677">Repeat</keyword>
<dbReference type="Gene3D" id="1.20.920.20">
    <property type="match status" value="1"/>
</dbReference>
<evidence type="ECO:0000256" key="13">
    <source>
        <dbReference type="SAM" id="Coils"/>
    </source>
</evidence>
<comment type="subcellular location">
    <subcellularLocation>
        <location evidence="1">Cytoplasm</location>
        <location evidence="1">Cytoskeleton</location>
        <location evidence="1">Cilium axoneme</location>
    </subcellularLocation>
</comment>
<evidence type="ECO:0000259" key="18">
    <source>
        <dbReference type="Pfam" id="PF18198"/>
    </source>
</evidence>
<feature type="domain" description="Dynein heavy chain C-terminal" evidence="19">
    <location>
        <begin position="1338"/>
        <end position="1654"/>
    </location>
</feature>
<evidence type="ECO:0000256" key="10">
    <source>
        <dbReference type="ARBA" id="ARBA00023175"/>
    </source>
</evidence>
<dbReference type="FunFam" id="3.40.50.300:FF:000320">
    <property type="entry name" value="Dynein, axonemal, heavy chain 5"/>
    <property type="match status" value="1"/>
</dbReference>
<evidence type="ECO:0000256" key="6">
    <source>
        <dbReference type="ARBA" id="ARBA00022840"/>
    </source>
</evidence>
<evidence type="ECO:0000259" key="19">
    <source>
        <dbReference type="Pfam" id="PF18199"/>
    </source>
</evidence>
<dbReference type="GO" id="GO:0005930">
    <property type="term" value="C:axoneme"/>
    <property type="evidence" value="ECO:0007669"/>
    <property type="project" value="UniProtKB-SubCell"/>
</dbReference>
<dbReference type="GO" id="GO:0030286">
    <property type="term" value="C:dynein complex"/>
    <property type="evidence" value="ECO:0007669"/>
    <property type="project" value="UniProtKB-KW"/>
</dbReference>
<evidence type="ECO:0000256" key="11">
    <source>
        <dbReference type="ARBA" id="ARBA00023212"/>
    </source>
</evidence>
<evidence type="ECO:0000256" key="7">
    <source>
        <dbReference type="ARBA" id="ARBA00023017"/>
    </source>
</evidence>
<dbReference type="Pfam" id="PF18198">
    <property type="entry name" value="AAA_lid_11"/>
    <property type="match status" value="1"/>
</dbReference>
<protein>
    <recommendedName>
        <fullName evidence="22">Dynein heavy chain</fullName>
    </recommendedName>
</protein>
<accession>A0AAD7XGF6</accession>
<dbReference type="Pfam" id="PF03028">
    <property type="entry name" value="Dynein_heavy"/>
    <property type="match status" value="1"/>
</dbReference>
<dbReference type="FunFam" id="1.20.920.20:FF:000001">
    <property type="entry name" value="dynein heavy chain 2, axonemal"/>
    <property type="match status" value="1"/>
</dbReference>
<evidence type="ECO:0008006" key="22">
    <source>
        <dbReference type="Google" id="ProtNLM"/>
    </source>
</evidence>
<dbReference type="GO" id="GO:0051959">
    <property type="term" value="F:dynein light intermediate chain binding"/>
    <property type="evidence" value="ECO:0007669"/>
    <property type="project" value="InterPro"/>
</dbReference>
<dbReference type="InterPro" id="IPR024317">
    <property type="entry name" value="Dynein_heavy_chain_D4_dom"/>
</dbReference>
<keyword evidence="8 13" id="KW-0175">Coiled coil</keyword>
<dbReference type="InterPro" id="IPR004273">
    <property type="entry name" value="Dynein_heavy_D6_P-loop"/>
</dbReference>
<dbReference type="InterPro" id="IPR043160">
    <property type="entry name" value="Dynein_C_barrel"/>
</dbReference>
<evidence type="ECO:0000259" key="16">
    <source>
        <dbReference type="Pfam" id="PF12780"/>
    </source>
</evidence>
<comment type="caution">
    <text evidence="20">The sequence shown here is derived from an EMBL/GenBank/DDBJ whole genome shotgun (WGS) entry which is preliminary data.</text>
</comment>
<dbReference type="GO" id="GO:0008569">
    <property type="term" value="F:minus-end-directed microtubule motor activity"/>
    <property type="evidence" value="ECO:0007669"/>
    <property type="project" value="InterPro"/>
</dbReference>
<evidence type="ECO:0000259" key="17">
    <source>
        <dbReference type="Pfam" id="PF12781"/>
    </source>
</evidence>
<evidence type="ECO:0000256" key="5">
    <source>
        <dbReference type="ARBA" id="ARBA00022741"/>
    </source>
</evidence>
<dbReference type="Gene3D" id="1.20.1270.280">
    <property type="match status" value="1"/>
</dbReference>
<evidence type="ECO:0000259" key="14">
    <source>
        <dbReference type="Pfam" id="PF03028"/>
    </source>
</evidence>
<keyword evidence="6" id="KW-0067">ATP-binding</keyword>
<evidence type="ECO:0000256" key="8">
    <source>
        <dbReference type="ARBA" id="ARBA00023054"/>
    </source>
</evidence>
<evidence type="ECO:0000256" key="2">
    <source>
        <dbReference type="ARBA" id="ARBA00022490"/>
    </source>
</evidence>
<dbReference type="Pfam" id="PF12777">
    <property type="entry name" value="MT"/>
    <property type="match status" value="1"/>
</dbReference>
<dbReference type="InterPro" id="IPR026983">
    <property type="entry name" value="DHC"/>
</dbReference>
<dbReference type="Gene3D" id="1.10.8.1220">
    <property type="match status" value="1"/>
</dbReference>
<evidence type="ECO:0000259" key="15">
    <source>
        <dbReference type="Pfam" id="PF12777"/>
    </source>
</evidence>
<dbReference type="Gene3D" id="1.10.8.720">
    <property type="entry name" value="Region D6 of dynein motor"/>
    <property type="match status" value="1"/>
</dbReference>
<dbReference type="Pfam" id="PF18199">
    <property type="entry name" value="Dynein_C"/>
    <property type="match status" value="1"/>
</dbReference>
<keyword evidence="12" id="KW-0966">Cell projection</keyword>
<dbReference type="PANTHER" id="PTHR22878">
    <property type="entry name" value="DYNEIN HEAVY CHAIN 6, AXONEMAL-LIKE-RELATED"/>
    <property type="match status" value="1"/>
</dbReference>
<dbReference type="EMBL" id="JAQMWT010000523">
    <property type="protein sequence ID" value="KAJ8600462.1"/>
    <property type="molecule type" value="Genomic_DNA"/>
</dbReference>
<dbReference type="FunFam" id="1.10.8.1220:FF:000001">
    <property type="entry name" value="Dynein axonemal heavy chain 5"/>
    <property type="match status" value="1"/>
</dbReference>